<organism evidence="3 4">
    <name type="scientific">Saccharothrix ecbatanensis</name>
    <dbReference type="NCBI Taxonomy" id="1105145"/>
    <lineage>
        <taxon>Bacteria</taxon>
        <taxon>Bacillati</taxon>
        <taxon>Actinomycetota</taxon>
        <taxon>Actinomycetes</taxon>
        <taxon>Pseudonocardiales</taxon>
        <taxon>Pseudonocardiaceae</taxon>
        <taxon>Saccharothrix</taxon>
    </lineage>
</organism>
<dbReference type="AlphaFoldDB" id="A0A7W9M020"/>
<evidence type="ECO:0000256" key="1">
    <source>
        <dbReference type="ARBA" id="ARBA00009871"/>
    </source>
</evidence>
<accession>A0A7W9M020</accession>
<comment type="similarity">
    <text evidence="1">Belongs to the melC1 family.</text>
</comment>
<protein>
    <recommendedName>
        <fullName evidence="5">Tyrosinase co-factor MelC1</fullName>
    </recommendedName>
</protein>
<dbReference type="InterPro" id="IPR023199">
    <property type="entry name" value="GriE/MELC1_sf"/>
</dbReference>
<dbReference type="Proteomes" id="UP000552097">
    <property type="component" value="Unassembled WGS sequence"/>
</dbReference>
<dbReference type="RefSeq" id="WP_184918898.1">
    <property type="nucleotide sequence ID" value="NZ_JACHMO010000001.1"/>
</dbReference>
<keyword evidence="4" id="KW-1185">Reference proteome</keyword>
<evidence type="ECO:0008006" key="5">
    <source>
        <dbReference type="Google" id="ProtNLM"/>
    </source>
</evidence>
<proteinExistence type="inferred from homology"/>
<dbReference type="EMBL" id="JACHMO010000001">
    <property type="protein sequence ID" value="MBB5802272.1"/>
    <property type="molecule type" value="Genomic_DNA"/>
</dbReference>
<gene>
    <name evidence="3" type="ORF">F4560_002040</name>
</gene>
<sequence length="145" mass="15552">MNDMSRRNVLRHGTAATLVAITAAGFTGLTSSGATARPVDSAALPDPRDFDETYKGKKIKGEHDKANGKHKVHINGKKLGVMQIELPVAPDSTATYTAVLSTVNHFDPIPLDEGNNRDGLKKLAKLAVDQLGDQELTHDADHPHP</sequence>
<dbReference type="InterPro" id="IPR010928">
    <property type="entry name" value="MelC1"/>
</dbReference>
<reference evidence="3 4" key="1">
    <citation type="submission" date="2020-08" db="EMBL/GenBank/DDBJ databases">
        <title>Sequencing the genomes of 1000 actinobacteria strains.</title>
        <authorList>
            <person name="Klenk H.-P."/>
        </authorList>
    </citation>
    <scope>NUCLEOTIDE SEQUENCE [LARGE SCALE GENOMIC DNA]</scope>
    <source>
        <strain evidence="3 4">DSM 45486</strain>
    </source>
</reference>
<comment type="caution">
    <text evidence="3">The sequence shown here is derived from an EMBL/GenBank/DDBJ whole genome shotgun (WGS) entry which is preliminary data.</text>
</comment>
<evidence type="ECO:0000313" key="4">
    <source>
        <dbReference type="Proteomes" id="UP000552097"/>
    </source>
</evidence>
<dbReference type="GO" id="GO:0042438">
    <property type="term" value="P:melanin biosynthetic process"/>
    <property type="evidence" value="ECO:0007669"/>
    <property type="project" value="InterPro"/>
</dbReference>
<dbReference type="GO" id="GO:0005507">
    <property type="term" value="F:copper ion binding"/>
    <property type="evidence" value="ECO:0007669"/>
    <property type="project" value="InterPro"/>
</dbReference>
<name>A0A7W9M020_9PSEU</name>
<evidence type="ECO:0000256" key="2">
    <source>
        <dbReference type="SAM" id="MobiDB-lite"/>
    </source>
</evidence>
<dbReference type="Pfam" id="PF06236">
    <property type="entry name" value="MelC1"/>
    <property type="match status" value="1"/>
</dbReference>
<dbReference type="Gene3D" id="3.30.1880.10">
    <property type="entry name" value="protein ne1242 domain like"/>
    <property type="match status" value="1"/>
</dbReference>
<dbReference type="InterPro" id="IPR006311">
    <property type="entry name" value="TAT_signal"/>
</dbReference>
<dbReference type="PROSITE" id="PS51318">
    <property type="entry name" value="TAT"/>
    <property type="match status" value="1"/>
</dbReference>
<evidence type="ECO:0000313" key="3">
    <source>
        <dbReference type="EMBL" id="MBB5802272.1"/>
    </source>
</evidence>
<feature type="region of interest" description="Disordered" evidence="2">
    <location>
        <begin position="32"/>
        <end position="51"/>
    </location>
</feature>